<evidence type="ECO:0000313" key="5">
    <source>
        <dbReference type="EMBL" id="KGQ22062.1"/>
    </source>
</evidence>
<comment type="caution">
    <text evidence="5">The sequence shown here is derived from an EMBL/GenBank/DDBJ whole genome shotgun (WGS) entry which is preliminary data.</text>
</comment>
<keyword evidence="3" id="KW-0547">Nucleotide-binding</keyword>
<dbReference type="EC" id="3.6.5.-" evidence="3"/>
<dbReference type="InterPro" id="IPR006298">
    <property type="entry name" value="BipA"/>
</dbReference>
<keyword evidence="3" id="KW-0694">RNA-binding</keyword>
<dbReference type="InterPro" id="IPR048876">
    <property type="entry name" value="BipA_C"/>
</dbReference>
<dbReference type="GO" id="GO:0000027">
    <property type="term" value="P:ribosomal large subunit assembly"/>
    <property type="evidence" value="ECO:0007669"/>
    <property type="project" value="UniProtKB-UniRule"/>
</dbReference>
<dbReference type="Pfam" id="PF00679">
    <property type="entry name" value="EFG_C"/>
    <property type="match status" value="1"/>
</dbReference>
<feature type="binding site" evidence="3">
    <location>
        <begin position="125"/>
        <end position="128"/>
    </location>
    <ligand>
        <name>GTP</name>
        <dbReference type="ChEBI" id="CHEBI:37565"/>
    </ligand>
</feature>
<dbReference type="InterPro" id="IPR027417">
    <property type="entry name" value="P-loop_NTPase"/>
</dbReference>
<dbReference type="Gene3D" id="3.30.70.240">
    <property type="match status" value="1"/>
</dbReference>
<sequence>MEFRNIAIIAHVDHGKTTLVDAMLRQSGALERGEEGERLLDSFDLERERGITILAKNTALYWRGTKINIVDTPGHADFGGEVERALSMVDGVLLLVDAAEGPMPQTRFVLRKALEAGLKPLVVINKVDKKEARPDEVLSLTFDLMVELGASEEQLDFPYLYAIGREGRAWREEPRPDLSELFEAILAHIPPPRVEEGPFQLRVANLDHSPYLGRIALGRIHRGRVRKGEKVAVLAREGLREAKVVALFTHHGLGRLEVEEAVAGDIVALAGMEGVEIGDTLAALEAPEALPRLEVDEPTVALTLTPNTSPFAGREGRYVTSRQLKERLLKELQTNVALRVVETAPDTFELQGRGELHLAVLLETLRREGYEFSVGQPRVLLKEGLEPYEYLVVDVPESRFGPVMEALGSRKAQMQHMEQGEGRVRADFVLPARALFGFRSQFLSLTAGEGVMSHTFHGYGPYLGPLETRRTGSAVAMEAGVAYAYSLFRLQERIQFFIEPGTEVYVGMIVGEHVRENDLDVNVCINKKLTNVRAAGSDENIRLVPPRRLGLEEALEFLAPDELLEVTPKSLRLRKRVLDPSQRKRSEKLGV</sequence>
<dbReference type="HAMAP" id="MF_00849">
    <property type="entry name" value="BipA"/>
    <property type="match status" value="1"/>
</dbReference>
<reference evidence="5 6" key="1">
    <citation type="journal article" date="2015" name="Genome Announc.">
        <title>Draft Genome Sequence of the Thermophile Thermus filiformis ATCC 43280, Producer of Carotenoid-(Di)glucoside-Branched Fatty Acid (Di)esters and Source of Hyperthermostable Enzymes of Biotechnological Interest.</title>
        <authorList>
            <person name="Mandelli F."/>
            <person name="Oliveira Ramires B."/>
            <person name="Couger M.B."/>
            <person name="Paixao D.A."/>
            <person name="Camilo C.M."/>
            <person name="Polikarpov I."/>
            <person name="Prade R."/>
            <person name="Riano-Pachon D.M."/>
            <person name="Squina F.M."/>
        </authorList>
    </citation>
    <scope>NUCLEOTIDE SEQUENCE [LARGE SCALE GENOMIC DNA]</scope>
    <source>
        <strain evidence="5 6">ATCC 43280</strain>
    </source>
</reference>
<dbReference type="GO" id="GO:0009409">
    <property type="term" value="P:response to cold"/>
    <property type="evidence" value="ECO:0007669"/>
    <property type="project" value="UniProtKB-ARBA"/>
</dbReference>
<dbReference type="PRINTS" id="PR00315">
    <property type="entry name" value="ELONGATNFCT"/>
</dbReference>
<dbReference type="FunFam" id="3.40.50.300:FF:000055">
    <property type="entry name" value="GTP-binding protein TypA"/>
    <property type="match status" value="1"/>
</dbReference>
<dbReference type="FunFam" id="3.30.70.870:FF:000003">
    <property type="entry name" value="GTP-binding protein TypA"/>
    <property type="match status" value="1"/>
</dbReference>
<dbReference type="InterPro" id="IPR047043">
    <property type="entry name" value="BipA_III"/>
</dbReference>
<dbReference type="PANTHER" id="PTHR42908">
    <property type="entry name" value="TRANSLATION ELONGATION FACTOR-RELATED"/>
    <property type="match status" value="1"/>
</dbReference>
<dbReference type="GO" id="GO:0019843">
    <property type="term" value="F:rRNA binding"/>
    <property type="evidence" value="ECO:0007669"/>
    <property type="project" value="UniProtKB-KW"/>
</dbReference>
<dbReference type="InterPro" id="IPR000795">
    <property type="entry name" value="T_Tr_GTP-bd_dom"/>
</dbReference>
<evidence type="ECO:0000259" key="4">
    <source>
        <dbReference type="PROSITE" id="PS51722"/>
    </source>
</evidence>
<evidence type="ECO:0000256" key="3">
    <source>
        <dbReference type="HAMAP-Rule" id="MF_00849"/>
    </source>
</evidence>
<gene>
    <name evidence="3" type="primary">bipA</name>
    <name evidence="5" type="ORF">THFILI_06660</name>
</gene>
<dbReference type="CDD" id="cd16263">
    <property type="entry name" value="BipA_III"/>
    <property type="match status" value="1"/>
</dbReference>
<dbReference type="InterPro" id="IPR047042">
    <property type="entry name" value="BipA_II"/>
</dbReference>
<dbReference type="InterPro" id="IPR035651">
    <property type="entry name" value="BipA_V"/>
</dbReference>
<accession>A0A0A2WTH9</accession>
<organism evidence="5 6">
    <name type="scientific">Thermus filiformis</name>
    <dbReference type="NCBI Taxonomy" id="276"/>
    <lineage>
        <taxon>Bacteria</taxon>
        <taxon>Thermotogati</taxon>
        <taxon>Deinococcota</taxon>
        <taxon>Deinococci</taxon>
        <taxon>Thermales</taxon>
        <taxon>Thermaceae</taxon>
        <taxon>Thermus</taxon>
    </lineage>
</organism>
<dbReference type="GO" id="GO:0005525">
    <property type="term" value="F:GTP binding"/>
    <property type="evidence" value="ECO:0007669"/>
    <property type="project" value="UniProtKB-UniRule"/>
</dbReference>
<comment type="subcellular location">
    <subcellularLocation>
        <location evidence="3">Cytoplasm</location>
    </subcellularLocation>
    <text evidence="3">Binds to ribosomes.</text>
</comment>
<keyword evidence="1 3" id="KW-0342">GTP-binding</keyword>
<dbReference type="FunFam" id="2.40.50.250:FF:000001">
    <property type="entry name" value="GTP-binding protein TypA"/>
    <property type="match status" value="1"/>
</dbReference>
<dbReference type="GO" id="GO:0010467">
    <property type="term" value="P:gene expression"/>
    <property type="evidence" value="ECO:0007669"/>
    <property type="project" value="UniProtKB-ARBA"/>
</dbReference>
<protein>
    <recommendedName>
        <fullName evidence="3">Large ribosomal subunit assembly factor BipA</fullName>
        <ecNumber evidence="3">3.6.5.-</ecNumber>
    </recommendedName>
    <alternativeName>
        <fullName evidence="3">GTP-binding protein BipA</fullName>
    </alternativeName>
</protein>
<keyword evidence="3" id="KW-0378">Hydrolase</keyword>
<dbReference type="Proteomes" id="UP000030364">
    <property type="component" value="Unassembled WGS sequence"/>
</dbReference>
<dbReference type="STRING" id="276.THFILI_06660"/>
<dbReference type="Gene3D" id="2.40.50.250">
    <property type="entry name" value="bipa protein"/>
    <property type="match status" value="1"/>
</dbReference>
<dbReference type="FunFam" id="2.40.30.10:FF:000016">
    <property type="entry name" value="GTP-binding protein TypA"/>
    <property type="match status" value="1"/>
</dbReference>
<dbReference type="Pfam" id="PF21018">
    <property type="entry name" value="BipA_C"/>
    <property type="match status" value="1"/>
</dbReference>
<dbReference type="InterPro" id="IPR035647">
    <property type="entry name" value="EFG_III/V"/>
</dbReference>
<dbReference type="PATRIC" id="fig|276.5.peg.1126"/>
<dbReference type="GO" id="GO:0003924">
    <property type="term" value="F:GTPase activity"/>
    <property type="evidence" value="ECO:0007669"/>
    <property type="project" value="UniProtKB-UniRule"/>
</dbReference>
<dbReference type="InterPro" id="IPR004161">
    <property type="entry name" value="EFTu-like_2"/>
</dbReference>
<dbReference type="InterPro" id="IPR009000">
    <property type="entry name" value="Transl_B-barrel_sf"/>
</dbReference>
<dbReference type="GO" id="GO:0043022">
    <property type="term" value="F:ribosome binding"/>
    <property type="evidence" value="ECO:0007669"/>
    <property type="project" value="UniProtKB-UniRule"/>
</dbReference>
<dbReference type="Gene3D" id="3.30.70.870">
    <property type="entry name" value="Elongation Factor G (Translational Gtpase), domain 3"/>
    <property type="match status" value="1"/>
</dbReference>
<dbReference type="Pfam" id="PF03144">
    <property type="entry name" value="GTP_EFTU_D2"/>
    <property type="match status" value="1"/>
</dbReference>
<dbReference type="OrthoDB" id="9804431at2"/>
<dbReference type="FunFam" id="3.30.70.240:FF:000002">
    <property type="entry name" value="GTP-binding protein TypA"/>
    <property type="match status" value="1"/>
</dbReference>
<feature type="binding site" evidence="3">
    <location>
        <begin position="13"/>
        <end position="18"/>
    </location>
    <ligand>
        <name>GTP</name>
        <dbReference type="ChEBI" id="CHEBI:37565"/>
    </ligand>
</feature>
<keyword evidence="3" id="KW-0820">tRNA-binding</keyword>
<dbReference type="CDD" id="cd03710">
    <property type="entry name" value="BipA_TypA_C"/>
    <property type="match status" value="1"/>
</dbReference>
<dbReference type="AlphaFoldDB" id="A0A0A2WTH9"/>
<dbReference type="EMBL" id="JPSL02000039">
    <property type="protein sequence ID" value="KGQ22062.1"/>
    <property type="molecule type" value="Genomic_DNA"/>
</dbReference>
<dbReference type="InterPro" id="IPR042116">
    <property type="entry name" value="TypA/BipA_C"/>
</dbReference>
<comment type="similarity">
    <text evidence="3">Belongs to the TRAFAC class translation factor GTPase superfamily. Classic translation factor GTPase family. BipA subfamily.</text>
</comment>
<dbReference type="NCBIfam" id="TIGR01394">
    <property type="entry name" value="TypA_BipA"/>
    <property type="match status" value="1"/>
</dbReference>
<dbReference type="GO" id="GO:1990904">
    <property type="term" value="C:ribonucleoprotein complex"/>
    <property type="evidence" value="ECO:0007669"/>
    <property type="project" value="TreeGrafter"/>
</dbReference>
<dbReference type="PANTHER" id="PTHR42908:SF8">
    <property type="entry name" value="TR-TYPE G DOMAIN-CONTAINING PROTEIN"/>
    <property type="match status" value="1"/>
</dbReference>
<dbReference type="SMART" id="SM00838">
    <property type="entry name" value="EFG_C"/>
    <property type="match status" value="1"/>
</dbReference>
<comment type="function">
    <text evidence="3">A 50S ribosomal subunit assembly protein with GTPase activity, required for 50S subunit assembly at low temperatures, may also play a role in translation. Binds GTP and analogs. Binds the 70S ribosome between the 30S and 50S subunits, in a similar position as ribosome-bound EF-G; it contacts a number of ribosomal proteins, both rRNAs and the A-site tRNA.</text>
</comment>
<dbReference type="Pfam" id="PF00009">
    <property type="entry name" value="GTP_EFTU"/>
    <property type="match status" value="1"/>
</dbReference>
<feature type="domain" description="Tr-type G" evidence="4">
    <location>
        <begin position="1"/>
        <end position="193"/>
    </location>
</feature>
<dbReference type="InterPro" id="IPR000640">
    <property type="entry name" value="EFG_V-like"/>
</dbReference>
<keyword evidence="3" id="KW-0699">rRNA-binding</keyword>
<comment type="catalytic activity">
    <reaction evidence="2 3">
        <text>GTP + H2O = GDP + phosphate + H(+)</text>
        <dbReference type="Rhea" id="RHEA:19669"/>
        <dbReference type="ChEBI" id="CHEBI:15377"/>
        <dbReference type="ChEBI" id="CHEBI:15378"/>
        <dbReference type="ChEBI" id="CHEBI:37565"/>
        <dbReference type="ChEBI" id="CHEBI:43474"/>
        <dbReference type="ChEBI" id="CHEBI:58189"/>
    </reaction>
</comment>
<dbReference type="PROSITE" id="PS51722">
    <property type="entry name" value="G_TR_2"/>
    <property type="match status" value="1"/>
</dbReference>
<dbReference type="InterPro" id="IPR031157">
    <property type="entry name" value="G_TR_CS"/>
</dbReference>
<dbReference type="NCBIfam" id="TIGR00231">
    <property type="entry name" value="small_GTP"/>
    <property type="match status" value="1"/>
</dbReference>
<dbReference type="CDD" id="cd01891">
    <property type="entry name" value="TypA_BipA"/>
    <property type="match status" value="1"/>
</dbReference>
<evidence type="ECO:0000256" key="2">
    <source>
        <dbReference type="ARBA" id="ARBA00048548"/>
    </source>
</evidence>
<dbReference type="GO" id="GO:0005829">
    <property type="term" value="C:cytosol"/>
    <property type="evidence" value="ECO:0007669"/>
    <property type="project" value="TreeGrafter"/>
</dbReference>
<keyword evidence="6" id="KW-1185">Reference proteome</keyword>
<dbReference type="SUPFAM" id="SSF54980">
    <property type="entry name" value="EF-G C-terminal domain-like"/>
    <property type="match status" value="2"/>
</dbReference>
<dbReference type="Gene3D" id="3.40.50.300">
    <property type="entry name" value="P-loop containing nucleotide triphosphate hydrolases"/>
    <property type="match status" value="1"/>
</dbReference>
<dbReference type="SUPFAM" id="SSF50447">
    <property type="entry name" value="Translation proteins"/>
    <property type="match status" value="1"/>
</dbReference>
<name>A0A0A2WTH9_THEFI</name>
<comment type="subunit">
    <text evidence="3">Monomer.</text>
</comment>
<dbReference type="CDD" id="cd03691">
    <property type="entry name" value="BipA_TypA_II"/>
    <property type="match status" value="1"/>
</dbReference>
<evidence type="ECO:0000313" key="6">
    <source>
        <dbReference type="Proteomes" id="UP000030364"/>
    </source>
</evidence>
<evidence type="ECO:0000256" key="1">
    <source>
        <dbReference type="ARBA" id="ARBA00023134"/>
    </source>
</evidence>
<dbReference type="InterPro" id="IPR047041">
    <property type="entry name" value="BipA_GTP-bd_dom"/>
</dbReference>
<keyword evidence="3" id="KW-0963">Cytoplasm</keyword>
<dbReference type="RefSeq" id="WP_038063877.1">
    <property type="nucleotide sequence ID" value="NZ_JPSL02000039.1"/>
</dbReference>
<dbReference type="InterPro" id="IPR005225">
    <property type="entry name" value="Small_GTP-bd"/>
</dbReference>
<dbReference type="GO" id="GO:0000049">
    <property type="term" value="F:tRNA binding"/>
    <property type="evidence" value="ECO:0007669"/>
    <property type="project" value="UniProtKB-KW"/>
</dbReference>
<dbReference type="Gene3D" id="2.40.30.10">
    <property type="entry name" value="Translation factors"/>
    <property type="match status" value="1"/>
</dbReference>
<dbReference type="PROSITE" id="PS00301">
    <property type="entry name" value="G_TR_1"/>
    <property type="match status" value="1"/>
</dbReference>
<proteinExistence type="inferred from homology"/>
<dbReference type="SUPFAM" id="SSF52540">
    <property type="entry name" value="P-loop containing nucleoside triphosphate hydrolases"/>
    <property type="match status" value="1"/>
</dbReference>
<keyword evidence="3" id="KW-0690">Ribosome biogenesis</keyword>